<evidence type="ECO:0000313" key="6">
    <source>
        <dbReference type="EMBL" id="JAE38847.1"/>
    </source>
</evidence>
<dbReference type="InterPro" id="IPR004140">
    <property type="entry name" value="Exo70"/>
</dbReference>
<evidence type="ECO:0000259" key="5">
    <source>
        <dbReference type="Pfam" id="PF03081"/>
    </source>
</evidence>
<dbReference type="GO" id="GO:0015031">
    <property type="term" value="P:protein transport"/>
    <property type="evidence" value="ECO:0007669"/>
    <property type="project" value="UniProtKB-KW"/>
</dbReference>
<dbReference type="EMBL" id="GBRH01159049">
    <property type="protein sequence ID" value="JAE38847.1"/>
    <property type="molecule type" value="Transcribed_RNA"/>
</dbReference>
<protein>
    <recommendedName>
        <fullName evidence="3">Exocyst subunit Exo70 family protein</fullName>
    </recommendedName>
</protein>
<sequence>MEVEGGSSSAARPGGDCSSSGTLSSTYTPGGSPPFSDSGCGGFFHLPSIFSSPELDGEERAKKLRHMKGLVEDFSNGDVGAGLERWFSELDVGWLLHLADGDASGGRIRFIDLQHLSRSWILALREIKESIFTYFVGLGSEEDSSSTSQPVVSEFARFVEATLLKMLAFVDAIAALNTSDHIPCSSEHANATVSVEKLQAHIDVRDALSTASEHIQFCPHSSHCHVESTRITDEMSDLLSSKLGQLDKVIWDAADEIRIGIMAWTEDGVGSADIHKVTRSVISYIKLLDANHLLMSRIVYEAAQLGSYVPEIRNIGPLNSLIWEMFYCLEEKLVRMSQPFPHHSLGFLFLINNSYFIWQQLHPMFDMEFPMAVLNRKIDDYIQTYLQLSWGPVLSCLYCDPSPLCLGRHSPLPQFESEFLKIYNAQKLWKVPDPELRTRLRNAVIKKITSGLKRFLEDYSNGSTSRVTPQKLEEMLQDLFEG</sequence>
<reference evidence="6" key="1">
    <citation type="submission" date="2014-09" db="EMBL/GenBank/DDBJ databases">
        <authorList>
            <person name="Magalhaes I.L.F."/>
            <person name="Oliveira U."/>
            <person name="Santos F.R."/>
            <person name="Vidigal T.H.D.A."/>
            <person name="Brescovit A.D."/>
            <person name="Santos A.J."/>
        </authorList>
    </citation>
    <scope>NUCLEOTIDE SEQUENCE</scope>
    <source>
        <tissue evidence="6">Shoot tissue taken approximately 20 cm above the soil surface</tissue>
    </source>
</reference>
<keyword evidence="3" id="KW-0653">Protein transport</keyword>
<name>A0A0A9HQ38_ARUDO</name>
<dbReference type="GO" id="GO:0005546">
    <property type="term" value="F:phosphatidylinositol-4,5-bisphosphate binding"/>
    <property type="evidence" value="ECO:0007669"/>
    <property type="project" value="InterPro"/>
</dbReference>
<keyword evidence="3" id="KW-0268">Exocytosis</keyword>
<dbReference type="GO" id="GO:0000145">
    <property type="term" value="C:exocyst"/>
    <property type="evidence" value="ECO:0007669"/>
    <property type="project" value="InterPro"/>
</dbReference>
<dbReference type="GO" id="GO:0006887">
    <property type="term" value="P:exocytosis"/>
    <property type="evidence" value="ECO:0007669"/>
    <property type="project" value="UniProtKB-KW"/>
</dbReference>
<comment type="similarity">
    <text evidence="1 3">Belongs to the EXO70 family.</text>
</comment>
<dbReference type="AlphaFoldDB" id="A0A0A9HQ38"/>
<organism evidence="6">
    <name type="scientific">Arundo donax</name>
    <name type="common">Giant reed</name>
    <name type="synonym">Donax arundinaceus</name>
    <dbReference type="NCBI Taxonomy" id="35708"/>
    <lineage>
        <taxon>Eukaryota</taxon>
        <taxon>Viridiplantae</taxon>
        <taxon>Streptophyta</taxon>
        <taxon>Embryophyta</taxon>
        <taxon>Tracheophyta</taxon>
        <taxon>Spermatophyta</taxon>
        <taxon>Magnoliopsida</taxon>
        <taxon>Liliopsida</taxon>
        <taxon>Poales</taxon>
        <taxon>Poaceae</taxon>
        <taxon>PACMAD clade</taxon>
        <taxon>Arundinoideae</taxon>
        <taxon>Arundineae</taxon>
        <taxon>Arundo</taxon>
    </lineage>
</organism>
<feature type="domain" description="Exocyst complex subunit Exo70 C-terminal" evidence="5">
    <location>
        <begin position="144"/>
        <end position="478"/>
    </location>
</feature>
<feature type="compositionally biased region" description="Polar residues" evidence="4">
    <location>
        <begin position="17"/>
        <end position="29"/>
    </location>
</feature>
<evidence type="ECO:0000256" key="3">
    <source>
        <dbReference type="RuleBase" id="RU365026"/>
    </source>
</evidence>
<dbReference type="PANTHER" id="PTHR12542">
    <property type="entry name" value="EXOCYST COMPLEX PROTEIN EXO70"/>
    <property type="match status" value="1"/>
</dbReference>
<proteinExistence type="inferred from homology"/>
<keyword evidence="2 3" id="KW-0813">Transport</keyword>
<dbReference type="InterPro" id="IPR046364">
    <property type="entry name" value="Exo70_C"/>
</dbReference>
<feature type="region of interest" description="Disordered" evidence="4">
    <location>
        <begin position="1"/>
        <end position="32"/>
    </location>
</feature>
<accession>A0A0A9HQ38</accession>
<comment type="function">
    <text evidence="3">Component of the exocyst complex.</text>
</comment>
<dbReference type="PANTHER" id="PTHR12542:SF170">
    <property type="entry name" value="EXOCYST SUBUNIT EXO70 FAMILY PROTEIN"/>
    <property type="match status" value="1"/>
</dbReference>
<evidence type="ECO:0000256" key="2">
    <source>
        <dbReference type="ARBA" id="ARBA00022448"/>
    </source>
</evidence>
<reference evidence="6" key="2">
    <citation type="journal article" date="2015" name="Data Brief">
        <title>Shoot transcriptome of the giant reed, Arundo donax.</title>
        <authorList>
            <person name="Barrero R.A."/>
            <person name="Guerrero F.D."/>
            <person name="Moolhuijzen P."/>
            <person name="Goolsby J.A."/>
            <person name="Tidwell J."/>
            <person name="Bellgard S.E."/>
            <person name="Bellgard M.I."/>
        </authorList>
    </citation>
    <scope>NUCLEOTIDE SEQUENCE</scope>
    <source>
        <tissue evidence="6">Shoot tissue taken approximately 20 cm above the soil surface</tissue>
    </source>
</reference>
<dbReference type="InterPro" id="IPR016159">
    <property type="entry name" value="Cullin_repeat-like_dom_sf"/>
</dbReference>
<feature type="compositionally biased region" description="Polar residues" evidence="4">
    <location>
        <begin position="1"/>
        <end position="10"/>
    </location>
</feature>
<dbReference type="Pfam" id="PF03081">
    <property type="entry name" value="Exo70_C"/>
    <property type="match status" value="1"/>
</dbReference>
<evidence type="ECO:0000256" key="1">
    <source>
        <dbReference type="ARBA" id="ARBA00006756"/>
    </source>
</evidence>
<evidence type="ECO:0000256" key="4">
    <source>
        <dbReference type="SAM" id="MobiDB-lite"/>
    </source>
</evidence>
<dbReference type="Gene3D" id="1.20.1280.170">
    <property type="entry name" value="Exocyst complex component Exo70"/>
    <property type="match status" value="1"/>
</dbReference>
<dbReference type="SUPFAM" id="SSF74788">
    <property type="entry name" value="Cullin repeat-like"/>
    <property type="match status" value="1"/>
</dbReference>